<keyword evidence="5" id="KW-0663">Pyridoxal phosphate</keyword>
<dbReference type="InterPro" id="IPR004838">
    <property type="entry name" value="NHTrfase_class1_PyrdxlP-BS"/>
</dbReference>
<evidence type="ECO:0000256" key="1">
    <source>
        <dbReference type="ARBA" id="ARBA00001933"/>
    </source>
</evidence>
<dbReference type="EMBL" id="PCWW01000069">
    <property type="protein sequence ID" value="PIR12863.1"/>
    <property type="molecule type" value="Genomic_DNA"/>
</dbReference>
<dbReference type="GO" id="GO:0030170">
    <property type="term" value="F:pyridoxal phosphate binding"/>
    <property type="evidence" value="ECO:0007669"/>
    <property type="project" value="InterPro"/>
</dbReference>
<evidence type="ECO:0000256" key="2">
    <source>
        <dbReference type="ARBA" id="ARBA00007441"/>
    </source>
</evidence>
<comment type="similarity">
    <text evidence="2 6">Belongs to the class-I pyridoxal-phosphate-dependent aminotransferase family.</text>
</comment>
<keyword evidence="4 6" id="KW-0808">Transferase</keyword>
<dbReference type="Gene3D" id="3.40.640.10">
    <property type="entry name" value="Type I PLP-dependent aspartate aminotransferase-like (Major domain)"/>
    <property type="match status" value="1"/>
</dbReference>
<comment type="cofactor">
    <cofactor evidence="1 6">
        <name>pyridoxal 5'-phosphate</name>
        <dbReference type="ChEBI" id="CHEBI:597326"/>
    </cofactor>
</comment>
<dbReference type="InterPro" id="IPR015422">
    <property type="entry name" value="PyrdxlP-dep_Trfase_small"/>
</dbReference>
<dbReference type="InterPro" id="IPR015421">
    <property type="entry name" value="PyrdxlP-dep_Trfase_major"/>
</dbReference>
<keyword evidence="3 6" id="KW-0032">Aminotransferase</keyword>
<dbReference type="Gene3D" id="3.90.1150.10">
    <property type="entry name" value="Aspartate Aminotransferase, domain 1"/>
    <property type="match status" value="1"/>
</dbReference>
<evidence type="ECO:0000256" key="4">
    <source>
        <dbReference type="ARBA" id="ARBA00022679"/>
    </source>
</evidence>
<evidence type="ECO:0000313" key="8">
    <source>
        <dbReference type="EMBL" id="PIR12863.1"/>
    </source>
</evidence>
<name>A0A2M6K843_9BACT</name>
<dbReference type="PANTHER" id="PTHR46383">
    <property type="entry name" value="ASPARTATE AMINOTRANSFERASE"/>
    <property type="match status" value="1"/>
</dbReference>
<dbReference type="InterPro" id="IPR015424">
    <property type="entry name" value="PyrdxlP-dep_Trfase"/>
</dbReference>
<dbReference type="Proteomes" id="UP000230869">
    <property type="component" value="Unassembled WGS sequence"/>
</dbReference>
<evidence type="ECO:0000259" key="7">
    <source>
        <dbReference type="Pfam" id="PF00155"/>
    </source>
</evidence>
<evidence type="ECO:0000256" key="5">
    <source>
        <dbReference type="ARBA" id="ARBA00022898"/>
    </source>
</evidence>
<dbReference type="GO" id="GO:0008483">
    <property type="term" value="F:transaminase activity"/>
    <property type="evidence" value="ECO:0007669"/>
    <property type="project" value="UniProtKB-KW"/>
</dbReference>
<dbReference type="CDD" id="cd00609">
    <property type="entry name" value="AAT_like"/>
    <property type="match status" value="1"/>
</dbReference>
<feature type="domain" description="Aminotransferase class I/classII large" evidence="7">
    <location>
        <begin position="26"/>
        <end position="378"/>
    </location>
</feature>
<accession>A0A2M6K843</accession>
<dbReference type="SUPFAM" id="SSF53383">
    <property type="entry name" value="PLP-dependent transferases"/>
    <property type="match status" value="1"/>
</dbReference>
<dbReference type="InterPro" id="IPR004839">
    <property type="entry name" value="Aminotransferase_I/II_large"/>
</dbReference>
<protein>
    <recommendedName>
        <fullName evidence="6">Aminotransferase</fullName>
        <ecNumber evidence="6">2.6.1.-</ecNumber>
    </recommendedName>
</protein>
<evidence type="ECO:0000256" key="3">
    <source>
        <dbReference type="ARBA" id="ARBA00022576"/>
    </source>
</evidence>
<comment type="caution">
    <text evidence="8">The sequence shown here is derived from an EMBL/GenBank/DDBJ whole genome shotgun (WGS) entry which is preliminary data.</text>
</comment>
<organism evidence="8 9">
    <name type="scientific">Candidatus Falkowbacteria bacterium CG11_big_fil_rev_8_21_14_0_20_39_10</name>
    <dbReference type="NCBI Taxonomy" id="1974570"/>
    <lineage>
        <taxon>Bacteria</taxon>
        <taxon>Candidatus Falkowiibacteriota</taxon>
    </lineage>
</organism>
<sequence length="385" mass="44025">MPFNRTKNLKLSTIKQIEIRASEYPDVVSLAQGIPSFDTPPCIKRRVERALDRGVVAKYSLSPGLPELRELIEIMLAKDNIYYDWEKEIIVTVGSIEGITASILAITKPGDEIIIPEPTYTSYREVINLAGCRPVYVALDETKDWAFDLSRFGKAITKKTRAILYCNPNNPTGTIYTKEQLLGLAQLAKKHDLFLISDEVYKDFVFNNEKIFSLAEVPELRKKIIRIFSFSKVYAMTGWRLGYLHSDESVTKEILKVHDSLVTCAPVISQYAGLGAMEMAEKDVIKFNQEYKIRRNLICERLDKLNHVFSYVKPESAYYVFPKILTKEKDSWKFTLDLLDKTQVALVPGVAFGPSGEGHVRMSFGRSQKDINRAFDRLDEYFKNF</sequence>
<evidence type="ECO:0000313" key="9">
    <source>
        <dbReference type="Proteomes" id="UP000230869"/>
    </source>
</evidence>
<proteinExistence type="inferred from homology"/>
<dbReference type="FunFam" id="3.40.640.10:FF:000033">
    <property type="entry name" value="Aspartate aminotransferase"/>
    <property type="match status" value="1"/>
</dbReference>
<dbReference type="AlphaFoldDB" id="A0A2M6K843"/>
<dbReference type="InterPro" id="IPR050596">
    <property type="entry name" value="AspAT/PAT-like"/>
</dbReference>
<dbReference type="Pfam" id="PF00155">
    <property type="entry name" value="Aminotran_1_2"/>
    <property type="match status" value="1"/>
</dbReference>
<dbReference type="GO" id="GO:0006520">
    <property type="term" value="P:amino acid metabolic process"/>
    <property type="evidence" value="ECO:0007669"/>
    <property type="project" value="InterPro"/>
</dbReference>
<reference evidence="8 9" key="1">
    <citation type="submission" date="2017-09" db="EMBL/GenBank/DDBJ databases">
        <title>Depth-based differentiation of microbial function through sediment-hosted aquifers and enrichment of novel symbionts in the deep terrestrial subsurface.</title>
        <authorList>
            <person name="Probst A.J."/>
            <person name="Ladd B."/>
            <person name="Jarett J.K."/>
            <person name="Geller-Mcgrath D.E."/>
            <person name="Sieber C.M."/>
            <person name="Emerson J.B."/>
            <person name="Anantharaman K."/>
            <person name="Thomas B.C."/>
            <person name="Malmstrom R."/>
            <person name="Stieglmeier M."/>
            <person name="Klingl A."/>
            <person name="Woyke T."/>
            <person name="Ryan C.M."/>
            <person name="Banfield J.F."/>
        </authorList>
    </citation>
    <scope>NUCLEOTIDE SEQUENCE [LARGE SCALE GENOMIC DNA]</scope>
    <source>
        <strain evidence="8">CG11_big_fil_rev_8_21_14_0_20_39_10</strain>
    </source>
</reference>
<gene>
    <name evidence="8" type="ORF">COV49_04080</name>
</gene>
<evidence type="ECO:0000256" key="6">
    <source>
        <dbReference type="RuleBase" id="RU000481"/>
    </source>
</evidence>
<dbReference type="EC" id="2.6.1.-" evidence="6"/>
<dbReference type="PROSITE" id="PS00105">
    <property type="entry name" value="AA_TRANSFER_CLASS_1"/>
    <property type="match status" value="1"/>
</dbReference>